<evidence type="ECO:0000313" key="4">
    <source>
        <dbReference type="EMBL" id="TVY83369.1"/>
    </source>
</evidence>
<feature type="domain" description="Cwf19-like C-terminal" evidence="3">
    <location>
        <begin position="301"/>
        <end position="433"/>
    </location>
</feature>
<reference evidence="4 5" key="1">
    <citation type="submission" date="2018-05" db="EMBL/GenBank/DDBJ databases">
        <title>Genome sequencing and assembly of the regulated plant pathogen Lachnellula willkommii and related sister species for the development of diagnostic species identification markers.</title>
        <authorList>
            <person name="Giroux E."/>
            <person name="Bilodeau G."/>
        </authorList>
    </citation>
    <scope>NUCLEOTIDE SEQUENCE [LARGE SCALE GENOMIC DNA]</scope>
    <source>
        <strain evidence="4 5">CBS 268.59</strain>
    </source>
</reference>
<dbReference type="Pfam" id="PF04676">
    <property type="entry name" value="CwfJ_C_2"/>
    <property type="match status" value="1"/>
</dbReference>
<evidence type="ECO:0000259" key="2">
    <source>
        <dbReference type="Pfam" id="PF04676"/>
    </source>
</evidence>
<dbReference type="GO" id="GO:0061632">
    <property type="term" value="F:RNA lariat debranching enzyme activator activity"/>
    <property type="evidence" value="ECO:0007669"/>
    <property type="project" value="TreeGrafter"/>
</dbReference>
<feature type="region of interest" description="Disordered" evidence="1">
    <location>
        <begin position="256"/>
        <end position="301"/>
    </location>
</feature>
<dbReference type="PANTHER" id="PTHR12072">
    <property type="entry name" value="CWF19, CELL CYCLE CONTROL PROTEIN"/>
    <property type="match status" value="1"/>
</dbReference>
<evidence type="ECO:0000259" key="3">
    <source>
        <dbReference type="Pfam" id="PF04677"/>
    </source>
</evidence>
<dbReference type="Proteomes" id="UP000469558">
    <property type="component" value="Unassembled WGS sequence"/>
</dbReference>
<dbReference type="GO" id="GO:0000398">
    <property type="term" value="P:mRNA splicing, via spliceosome"/>
    <property type="evidence" value="ECO:0007669"/>
    <property type="project" value="TreeGrafter"/>
</dbReference>
<evidence type="ECO:0000313" key="5">
    <source>
        <dbReference type="Proteomes" id="UP000469558"/>
    </source>
</evidence>
<dbReference type="OrthoDB" id="444325at2759"/>
<dbReference type="PANTHER" id="PTHR12072:SF4">
    <property type="entry name" value="CWF19-LIKE PROTEIN 1"/>
    <property type="match status" value="1"/>
</dbReference>
<dbReference type="InterPro" id="IPR006767">
    <property type="entry name" value="Cwf19-like_C_dom-2"/>
</dbReference>
<keyword evidence="5" id="KW-1185">Reference proteome</keyword>
<name>A0A8T9CC65_9HELO</name>
<proteinExistence type="predicted"/>
<dbReference type="GO" id="GO:0071014">
    <property type="term" value="C:post-mRNA release spliceosomal complex"/>
    <property type="evidence" value="ECO:0007669"/>
    <property type="project" value="TreeGrafter"/>
</dbReference>
<dbReference type="InterPro" id="IPR040194">
    <property type="entry name" value="Cwf19-like"/>
</dbReference>
<organism evidence="4 5">
    <name type="scientific">Lachnellula suecica</name>
    <dbReference type="NCBI Taxonomy" id="602035"/>
    <lineage>
        <taxon>Eukaryota</taxon>
        <taxon>Fungi</taxon>
        <taxon>Dikarya</taxon>
        <taxon>Ascomycota</taxon>
        <taxon>Pezizomycotina</taxon>
        <taxon>Leotiomycetes</taxon>
        <taxon>Helotiales</taxon>
        <taxon>Lachnaceae</taxon>
        <taxon>Lachnellula</taxon>
    </lineage>
</organism>
<protein>
    <submittedName>
        <fullName evidence="4">CWF19-like protein</fullName>
    </submittedName>
</protein>
<dbReference type="AlphaFoldDB" id="A0A8T9CC65"/>
<dbReference type="CDD" id="cd07380">
    <property type="entry name" value="MPP_CWF19_N"/>
    <property type="match status" value="1"/>
</dbReference>
<accession>A0A8T9CC65</accession>
<dbReference type="Pfam" id="PF04677">
    <property type="entry name" value="CwfJ_C_1"/>
    <property type="match status" value="1"/>
</dbReference>
<sequence length="546" mass="60160">MPLTSGNRIVLGDINGQLQPVFTKLSNLHAKNSFAFAIVTGNLFSEDNDAVSDLLANKIAVPLPTYFTVGTTPLPARIIEKIEKDEEICPNLHFLGKRSTTKTSEGIKIVTLGGQLDDKIVGLSKEQHLPYHTVSDAKALHGSHTADILLTTTWPSLIRTGSKVPLPDGITDVEGQDHIADLSATLKPRYHFSVSPEFFFEREPFFHKPTPDAPEFRPLTRFISLAAHGNPSKQKALYAFSLQASVDPAAPLPPGATASPFYSRPNTKKRPTLDADSYSRYGGHDRNGHRHKRGNGGFRGERRAPGPDQCFFCLSNPTLATHLISSIGDDAYLTIAKGPLTTSDTYSSSGVEFPAHALIVPLTHSATIAQMPDEDGSREKTFAEMNRFKEALQSMISKGSANKLGAVTYEISKGNGVHTHWQFVPMPDETIRKGLVEAAFRVEAENHSYPAFEVRDPGVGQNDGDFFRAWIWTPPSEDNSEGSTKCITMPFDSQIRFNLQFGRVVLAKLLGLEGRVKWQDCAQTEDEEKKDIESFKAAFKEFDFTL</sequence>
<dbReference type="EMBL" id="QGMK01000199">
    <property type="protein sequence ID" value="TVY83369.1"/>
    <property type="molecule type" value="Genomic_DNA"/>
</dbReference>
<comment type="caution">
    <text evidence="4">The sequence shown here is derived from an EMBL/GenBank/DDBJ whole genome shotgun (WGS) entry which is preliminary data.</text>
</comment>
<gene>
    <name evidence="4" type="primary">mug161</name>
    <name evidence="4" type="ORF">LSUE1_G001453</name>
</gene>
<evidence type="ECO:0000256" key="1">
    <source>
        <dbReference type="SAM" id="MobiDB-lite"/>
    </source>
</evidence>
<feature type="domain" description="Cwf19-like protein C-terminal" evidence="2">
    <location>
        <begin position="486"/>
        <end position="545"/>
    </location>
</feature>
<dbReference type="InterPro" id="IPR006768">
    <property type="entry name" value="Cwf19-like_C_dom-1"/>
</dbReference>